<gene>
    <name evidence="2" type="ORF">TSTA_010980</name>
</gene>
<reference evidence="3" key="1">
    <citation type="journal article" date="2015" name="Genome Announc.">
        <title>Genome sequence of the AIDS-associated pathogen Penicillium marneffei (ATCC18224) and its near taxonomic relative Talaromyces stipitatus (ATCC10500).</title>
        <authorList>
            <person name="Nierman W.C."/>
            <person name="Fedorova-Abrams N.D."/>
            <person name="Andrianopoulos A."/>
        </authorList>
    </citation>
    <scope>NUCLEOTIDE SEQUENCE [LARGE SCALE GENOMIC DNA]</scope>
    <source>
        <strain evidence="3">ATCC 10500 / CBS 375.48 / QM 6759 / NRRL 1006</strain>
    </source>
</reference>
<dbReference type="Proteomes" id="UP000001745">
    <property type="component" value="Unassembled WGS sequence"/>
</dbReference>
<dbReference type="EMBL" id="EQ962656">
    <property type="protein sequence ID" value="EED15982.1"/>
    <property type="molecule type" value="Genomic_DNA"/>
</dbReference>
<dbReference type="RefSeq" id="XP_002483216.1">
    <property type="nucleotide sequence ID" value="XM_002483171.1"/>
</dbReference>
<dbReference type="OrthoDB" id="4365667at2759"/>
<evidence type="ECO:0000313" key="3">
    <source>
        <dbReference type="Proteomes" id="UP000001745"/>
    </source>
</evidence>
<dbReference type="AlphaFoldDB" id="B8MHK1"/>
<dbReference type="GeneID" id="8109871"/>
<dbReference type="PhylomeDB" id="B8MHK1"/>
<organism evidence="2 3">
    <name type="scientific">Talaromyces stipitatus (strain ATCC 10500 / CBS 375.48 / QM 6759 / NRRL 1006)</name>
    <name type="common">Penicillium stipitatum</name>
    <dbReference type="NCBI Taxonomy" id="441959"/>
    <lineage>
        <taxon>Eukaryota</taxon>
        <taxon>Fungi</taxon>
        <taxon>Dikarya</taxon>
        <taxon>Ascomycota</taxon>
        <taxon>Pezizomycotina</taxon>
        <taxon>Eurotiomycetes</taxon>
        <taxon>Eurotiomycetidae</taxon>
        <taxon>Eurotiales</taxon>
        <taxon>Trichocomaceae</taxon>
        <taxon>Talaromyces</taxon>
        <taxon>Talaromyces sect. Talaromyces</taxon>
    </lineage>
</organism>
<dbReference type="HOGENOM" id="CLU_1240846_0_0_1"/>
<keyword evidence="3" id="KW-1185">Reference proteome</keyword>
<name>B8MHK1_TALSN</name>
<accession>B8MHK1</accession>
<evidence type="ECO:0000256" key="1">
    <source>
        <dbReference type="SAM" id="MobiDB-lite"/>
    </source>
</evidence>
<dbReference type="InParanoid" id="B8MHK1"/>
<proteinExistence type="predicted"/>
<dbReference type="VEuPathDB" id="FungiDB:TSTA_010980"/>
<evidence type="ECO:0000313" key="2">
    <source>
        <dbReference type="EMBL" id="EED15982.1"/>
    </source>
</evidence>
<feature type="region of interest" description="Disordered" evidence="1">
    <location>
        <begin position="1"/>
        <end position="27"/>
    </location>
</feature>
<protein>
    <submittedName>
        <fullName evidence="2">Uncharacterized protein</fullName>
    </submittedName>
</protein>
<sequence length="223" mass="25556">MVKEPGQDSAGKALSADAQKNAKQKQQHLTLDFTDSLEKEFGAAAVYGDGSLDFSVFQKLYKNHPEKLFDYVCKRIEDLKQIVIKARGQDAAKDSKYDEEVSSWQEQNAKLQKQKKSTKLPDGKCFSGGDDPKFASWLINIENKLEMNANHYLIVLAHMQYVKSIYEEAAAEHLVPRLQKDSLERYCDANDMIEHLKTIYHNANSVTKAKRELRQLYMNDTKF</sequence>